<dbReference type="SUPFAM" id="SSF53850">
    <property type="entry name" value="Periplasmic binding protein-like II"/>
    <property type="match status" value="1"/>
</dbReference>
<dbReference type="InterPro" id="IPR005119">
    <property type="entry name" value="LysR_subst-bd"/>
</dbReference>
<evidence type="ECO:0000256" key="3">
    <source>
        <dbReference type="ARBA" id="ARBA00023125"/>
    </source>
</evidence>
<dbReference type="SUPFAM" id="SSF46785">
    <property type="entry name" value="Winged helix' DNA-binding domain"/>
    <property type="match status" value="1"/>
</dbReference>
<protein>
    <submittedName>
        <fullName evidence="7">D-malate degradation protein R</fullName>
    </submittedName>
</protein>
<evidence type="ECO:0000256" key="4">
    <source>
        <dbReference type="ARBA" id="ARBA00023163"/>
    </source>
</evidence>
<feature type="domain" description="HTH lysR-type" evidence="5">
    <location>
        <begin position="3"/>
        <end position="60"/>
    </location>
</feature>
<dbReference type="Proteomes" id="UP000053096">
    <property type="component" value="Unassembled WGS sequence"/>
</dbReference>
<keyword evidence="9" id="KW-1185">Reference proteome</keyword>
<reference evidence="6 9" key="2">
    <citation type="submission" date="2016-07" db="EMBL/GenBank/DDBJ databases">
        <title>Complete genome sequences of Bordetella pseudohinzii.</title>
        <authorList>
            <person name="Spilker T."/>
            <person name="Darrah R."/>
            <person name="LiPuma J.J."/>
        </authorList>
    </citation>
    <scope>NUCLEOTIDE SEQUENCE [LARGE SCALE GENOMIC DNA]</scope>
    <source>
        <strain evidence="6 9">HI4681</strain>
    </source>
</reference>
<dbReference type="Proteomes" id="UP000092950">
    <property type="component" value="Chromosome"/>
</dbReference>
<dbReference type="InterPro" id="IPR036390">
    <property type="entry name" value="WH_DNA-bd_sf"/>
</dbReference>
<dbReference type="EMBL" id="CP016440">
    <property type="protein sequence ID" value="ANY14603.1"/>
    <property type="molecule type" value="Genomic_DNA"/>
</dbReference>
<keyword evidence="4" id="KW-0804">Transcription</keyword>
<evidence type="ECO:0000313" key="6">
    <source>
        <dbReference type="EMBL" id="ANY14603.1"/>
    </source>
</evidence>
<dbReference type="CDD" id="cd08422">
    <property type="entry name" value="PBP2_CrgA_like"/>
    <property type="match status" value="1"/>
</dbReference>
<dbReference type="Pfam" id="PF00126">
    <property type="entry name" value="HTH_1"/>
    <property type="match status" value="1"/>
</dbReference>
<evidence type="ECO:0000256" key="2">
    <source>
        <dbReference type="ARBA" id="ARBA00023015"/>
    </source>
</evidence>
<sequence>MSFELADLRLIRLLVEAGSLSEAARRVDSSPAVMSRRLSALEARLALRLFHRSSRQFVLTQEGAMLHERALAVLESVAEIEAEIASVGEVPRGLLRVGAPMQIGRQRVAAIVADFTQQYPEVEVQLTLSDAGFNVHDDALDVAIRAGLPDGPDIVVRRLLRSRRLICATPGYLARHGTPRVPEDLLRHNCIRLIRRRGTFDPWLFRHANGEVRTVQVAGALTSASGEVMYDWIMQGRGIGQKALWDVEEDLRAGRLVECLADYACHDIALYATWRARPQLPLRLRRFVDSLALAFGAD</sequence>
<evidence type="ECO:0000313" key="8">
    <source>
        <dbReference type="Proteomes" id="UP000053096"/>
    </source>
</evidence>
<dbReference type="GO" id="GO:0003677">
    <property type="term" value="F:DNA binding"/>
    <property type="evidence" value="ECO:0007669"/>
    <property type="project" value="UniProtKB-KW"/>
</dbReference>
<reference evidence="7 8" key="1">
    <citation type="submission" date="2015-09" db="EMBL/GenBank/DDBJ databases">
        <authorList>
            <person name="Jackson K.R."/>
            <person name="Lunt B.L."/>
            <person name="Fisher J.N.B."/>
            <person name="Gardner A.V."/>
            <person name="Bailey M.E."/>
            <person name="Deus L.M."/>
            <person name="Earl A.S."/>
            <person name="Gibby P.D."/>
            <person name="Hartmann K.A."/>
            <person name="Liu J.E."/>
            <person name="Manci A.M."/>
            <person name="Nielsen D.A."/>
            <person name="Solomon M.B."/>
            <person name="Breakwell D.P."/>
            <person name="Burnett S.H."/>
            <person name="Grose J.H."/>
        </authorList>
    </citation>
    <scope>NUCLEOTIDE SEQUENCE [LARGE SCALE GENOMIC DNA]</scope>
    <source>
        <strain evidence="7 8">2789STDY5608636</strain>
    </source>
</reference>
<evidence type="ECO:0000259" key="5">
    <source>
        <dbReference type="PROSITE" id="PS50931"/>
    </source>
</evidence>
<dbReference type="InterPro" id="IPR000847">
    <property type="entry name" value="LysR_HTH_N"/>
</dbReference>
<dbReference type="PROSITE" id="PS50931">
    <property type="entry name" value="HTH_LYSR"/>
    <property type="match status" value="1"/>
</dbReference>
<dbReference type="InterPro" id="IPR036388">
    <property type="entry name" value="WH-like_DNA-bd_sf"/>
</dbReference>
<evidence type="ECO:0000313" key="9">
    <source>
        <dbReference type="Proteomes" id="UP000092950"/>
    </source>
</evidence>
<comment type="similarity">
    <text evidence="1">Belongs to the LysR transcriptional regulatory family.</text>
</comment>
<gene>
    <name evidence="7" type="primary">dmlR_7</name>
    <name evidence="6" type="ORF">BBN53_01080</name>
    <name evidence="7" type="ORF">ERS370011_01433</name>
</gene>
<keyword evidence="2" id="KW-0805">Transcription regulation</keyword>
<organism evidence="7 8">
    <name type="scientific">Bordetella pseudohinzii</name>
    <dbReference type="NCBI Taxonomy" id="1331258"/>
    <lineage>
        <taxon>Bacteria</taxon>
        <taxon>Pseudomonadati</taxon>
        <taxon>Pseudomonadota</taxon>
        <taxon>Betaproteobacteria</taxon>
        <taxon>Burkholderiales</taxon>
        <taxon>Alcaligenaceae</taxon>
        <taxon>Bordetella</taxon>
    </lineage>
</organism>
<proteinExistence type="inferred from homology"/>
<evidence type="ECO:0000313" key="7">
    <source>
        <dbReference type="EMBL" id="CUI61867.1"/>
    </source>
</evidence>
<dbReference type="Gene3D" id="1.10.10.10">
    <property type="entry name" value="Winged helix-like DNA-binding domain superfamily/Winged helix DNA-binding domain"/>
    <property type="match status" value="1"/>
</dbReference>
<dbReference type="Pfam" id="PF03466">
    <property type="entry name" value="LysR_substrate"/>
    <property type="match status" value="1"/>
</dbReference>
<accession>A0A0M7E3E8</accession>
<dbReference type="GO" id="GO:0003700">
    <property type="term" value="F:DNA-binding transcription factor activity"/>
    <property type="evidence" value="ECO:0007669"/>
    <property type="project" value="InterPro"/>
</dbReference>
<dbReference type="PANTHER" id="PTHR30537">
    <property type="entry name" value="HTH-TYPE TRANSCRIPTIONAL REGULATOR"/>
    <property type="match status" value="1"/>
</dbReference>
<dbReference type="EMBL" id="CYTV01000003">
    <property type="protein sequence ID" value="CUI61867.1"/>
    <property type="molecule type" value="Genomic_DNA"/>
</dbReference>
<dbReference type="AlphaFoldDB" id="A0A0J6BYP6"/>
<dbReference type="PANTHER" id="PTHR30537:SF5">
    <property type="entry name" value="HTH-TYPE TRANSCRIPTIONAL ACTIVATOR TTDR-RELATED"/>
    <property type="match status" value="1"/>
</dbReference>
<dbReference type="KEGG" id="bpdz:BBN53_01080"/>
<dbReference type="OrthoDB" id="8928056at2"/>
<evidence type="ECO:0000256" key="1">
    <source>
        <dbReference type="ARBA" id="ARBA00009437"/>
    </source>
</evidence>
<dbReference type="InterPro" id="IPR058163">
    <property type="entry name" value="LysR-type_TF_proteobact-type"/>
</dbReference>
<keyword evidence="3" id="KW-0238">DNA-binding</keyword>
<dbReference type="Gene3D" id="3.40.190.290">
    <property type="match status" value="1"/>
</dbReference>
<accession>A0A0J6BYP6</accession>
<dbReference type="RefSeq" id="WP_043210390.1">
    <property type="nucleotide sequence ID" value="NZ_CAJGUP010000210.1"/>
</dbReference>
<name>A0A0J6BYP6_9BORD</name>